<keyword evidence="1" id="KW-0472">Membrane</keyword>
<evidence type="ECO:0000256" key="1">
    <source>
        <dbReference type="SAM" id="Phobius"/>
    </source>
</evidence>
<sequence length="158" mass="17225">MRENAPVSSAPQIYRPHRALIARLLGTGILVLALLVIVATVVLTVIGAPEWVLVILVLIYIAAFAALAAWAVKTVWFVRLDEVGYRVRFVRGAGVRSAAWTDVAGLAATEPKGIPCLELTLNDGGVTLIPVEVLDADREQFVRDVREHLRATEPRLQP</sequence>
<dbReference type="EMBL" id="AP019307">
    <property type="protein sequence ID" value="BBH17467.1"/>
    <property type="molecule type" value="Genomic_DNA"/>
</dbReference>
<name>A0A3G9IEW4_9ACTN</name>
<organism evidence="2 3">
    <name type="scientific">Nocardioides baekrokdamisoli</name>
    <dbReference type="NCBI Taxonomy" id="1804624"/>
    <lineage>
        <taxon>Bacteria</taxon>
        <taxon>Bacillati</taxon>
        <taxon>Actinomycetota</taxon>
        <taxon>Actinomycetes</taxon>
        <taxon>Propionibacteriales</taxon>
        <taxon>Nocardioidaceae</taxon>
        <taxon>Nocardioides</taxon>
    </lineage>
</organism>
<keyword evidence="3" id="KW-1185">Reference proteome</keyword>
<dbReference type="Proteomes" id="UP000271573">
    <property type="component" value="Chromosome"/>
</dbReference>
<protein>
    <submittedName>
        <fullName evidence="2">Uncharacterized protein</fullName>
    </submittedName>
</protein>
<dbReference type="AlphaFoldDB" id="A0A3G9IEW4"/>
<keyword evidence="1" id="KW-1133">Transmembrane helix</keyword>
<feature type="transmembrane region" description="Helical" evidence="1">
    <location>
        <begin position="51"/>
        <end position="72"/>
    </location>
</feature>
<reference evidence="2 3" key="1">
    <citation type="submission" date="2018-11" db="EMBL/GenBank/DDBJ databases">
        <title>Complete genome sequence of Nocardioides baekrokdamisoli strain KCTC 39748.</title>
        <authorList>
            <person name="Kang S.W."/>
            <person name="Lee K.C."/>
            <person name="Kim K.K."/>
            <person name="Kim J.S."/>
            <person name="Kim D.S."/>
            <person name="Ko S.H."/>
            <person name="Yang S.H."/>
            <person name="Shin Y.K."/>
            <person name="Lee J.S."/>
        </authorList>
    </citation>
    <scope>NUCLEOTIDE SEQUENCE [LARGE SCALE GENOMIC DNA]</scope>
    <source>
        <strain evidence="2 3">KCTC 39748</strain>
    </source>
</reference>
<accession>A0A3G9IEW4</accession>
<evidence type="ECO:0000313" key="3">
    <source>
        <dbReference type="Proteomes" id="UP000271573"/>
    </source>
</evidence>
<dbReference type="KEGG" id="nbe:Back2_17540"/>
<proteinExistence type="predicted"/>
<gene>
    <name evidence="2" type="ORF">Back2_17540</name>
</gene>
<evidence type="ECO:0000313" key="2">
    <source>
        <dbReference type="EMBL" id="BBH17467.1"/>
    </source>
</evidence>
<keyword evidence="1" id="KW-0812">Transmembrane</keyword>
<feature type="transmembrane region" description="Helical" evidence="1">
    <location>
        <begin position="20"/>
        <end position="45"/>
    </location>
</feature>